<sequence>FRLDDIRAIDVALAVKKNLLKVEIDVPFADEELCDYFERQPIFFSLSVKKHILLNEAPKHTSSSPEQLALRVIHFFFIPLLLRSFAAFPNSVYYFAFPKPLWLILYADLMETCLCGYILMFLCVVVLILEP</sequence>
<keyword evidence="1" id="KW-0472">Membrane</keyword>
<name>A0A0M3HEY0_ASCLU</name>
<evidence type="ECO:0000313" key="2">
    <source>
        <dbReference type="Proteomes" id="UP000036681"/>
    </source>
</evidence>
<dbReference type="WBParaSite" id="ALUE_0000007001-mRNA-1">
    <property type="protein sequence ID" value="ALUE_0000007001-mRNA-1"/>
    <property type="gene ID" value="ALUE_0000007001"/>
</dbReference>
<reference evidence="3" key="1">
    <citation type="submission" date="2017-02" db="UniProtKB">
        <authorList>
            <consortium name="WormBaseParasite"/>
        </authorList>
    </citation>
    <scope>IDENTIFICATION</scope>
</reference>
<feature type="transmembrane region" description="Helical" evidence="1">
    <location>
        <begin position="68"/>
        <end position="89"/>
    </location>
</feature>
<organism evidence="2 3">
    <name type="scientific">Ascaris lumbricoides</name>
    <name type="common">Giant roundworm</name>
    <dbReference type="NCBI Taxonomy" id="6252"/>
    <lineage>
        <taxon>Eukaryota</taxon>
        <taxon>Metazoa</taxon>
        <taxon>Ecdysozoa</taxon>
        <taxon>Nematoda</taxon>
        <taxon>Chromadorea</taxon>
        <taxon>Rhabditida</taxon>
        <taxon>Spirurina</taxon>
        <taxon>Ascaridomorpha</taxon>
        <taxon>Ascaridoidea</taxon>
        <taxon>Ascarididae</taxon>
        <taxon>Ascaris</taxon>
    </lineage>
</organism>
<keyword evidence="1" id="KW-0812">Transmembrane</keyword>
<evidence type="ECO:0000256" key="1">
    <source>
        <dbReference type="SAM" id="Phobius"/>
    </source>
</evidence>
<dbReference type="Proteomes" id="UP000036681">
    <property type="component" value="Unplaced"/>
</dbReference>
<dbReference type="AlphaFoldDB" id="A0A0M3HEY0"/>
<protein>
    <submittedName>
        <fullName evidence="3">Seipin</fullName>
    </submittedName>
</protein>
<evidence type="ECO:0000313" key="3">
    <source>
        <dbReference type="WBParaSite" id="ALUE_0000007001-mRNA-1"/>
    </source>
</evidence>
<keyword evidence="2" id="KW-1185">Reference proteome</keyword>
<accession>A0A0M3HEY0</accession>
<proteinExistence type="predicted"/>
<keyword evidence="1" id="KW-1133">Transmembrane helix</keyword>
<feature type="transmembrane region" description="Helical" evidence="1">
    <location>
        <begin position="101"/>
        <end position="129"/>
    </location>
</feature>